<feature type="region of interest" description="Disordered" evidence="1">
    <location>
        <begin position="23"/>
        <end position="99"/>
    </location>
</feature>
<proteinExistence type="predicted"/>
<dbReference type="GeneID" id="56478951"/>
<evidence type="ECO:0000256" key="1">
    <source>
        <dbReference type="SAM" id="MobiDB-lite"/>
    </source>
</evidence>
<protein>
    <submittedName>
        <fullName evidence="2">Uncharacterized protein</fullName>
    </submittedName>
</protein>
<dbReference type="KEGG" id="bbh:BN112_0643"/>
<dbReference type="RefSeq" id="WP_003811358.1">
    <property type="nucleotide sequence ID" value="NC_019382.1"/>
</dbReference>
<evidence type="ECO:0000313" key="3">
    <source>
        <dbReference type="Proteomes" id="UP000007564"/>
    </source>
</evidence>
<organism evidence="2 3">
    <name type="scientific">Bordetella bronchiseptica 253</name>
    <dbReference type="NCBI Taxonomy" id="568707"/>
    <lineage>
        <taxon>Bacteria</taxon>
        <taxon>Pseudomonadati</taxon>
        <taxon>Pseudomonadota</taxon>
        <taxon>Betaproteobacteria</taxon>
        <taxon>Burkholderiales</taxon>
        <taxon>Alcaligenaceae</taxon>
        <taxon>Bordetella</taxon>
    </lineage>
</organism>
<evidence type="ECO:0000313" key="2">
    <source>
        <dbReference type="EMBL" id="CCJ52561.1"/>
    </source>
</evidence>
<dbReference type="HOGENOM" id="CLU_178289_0_0_4"/>
<name>A0A0C6NZX0_BORBO</name>
<sequence length="99" mass="10595">MAARRAAHYHALYAISCARCKMSKPKPARGADAHDDPSLDQAKVLPPRGPVLVPNLPPKPPARAQADKHGPAVDNQTESNWADGAAPQPRARNARSSIF</sequence>
<dbReference type="EMBL" id="HE965806">
    <property type="protein sequence ID" value="CCJ52561.1"/>
    <property type="molecule type" value="Genomic_DNA"/>
</dbReference>
<accession>A0A0C6NZX0</accession>
<gene>
    <name evidence="2" type="ORF">BN112_0643</name>
</gene>
<dbReference type="Proteomes" id="UP000007564">
    <property type="component" value="Chromosome"/>
</dbReference>
<dbReference type="OrthoDB" id="8657529at2"/>
<reference evidence="2 3" key="1">
    <citation type="journal article" date="2012" name="BMC Genomics">
        <title>Comparative genomics of the classical Bordetella subspecies: the evolution and exchange of virulence-associated diversity amongst closely related pathogens.</title>
        <authorList>
            <person name="Park J."/>
            <person name="Zhang Y."/>
            <person name="Buboltz A.M."/>
            <person name="Zhang X."/>
            <person name="Schuster S.C."/>
            <person name="Ahuja U."/>
            <person name="Liu M."/>
            <person name="Miller J.F."/>
            <person name="Sebaihia M."/>
            <person name="Bentley S.D."/>
            <person name="Parkhill J."/>
            <person name="Harvill E.T."/>
        </authorList>
    </citation>
    <scope>NUCLEOTIDE SEQUENCE [LARGE SCALE GENOMIC DNA]</scope>
    <source>
        <strain evidence="2 3">253</strain>
    </source>
</reference>
<dbReference type="AlphaFoldDB" id="A0A0C6NZX0"/>